<gene>
    <name evidence="1" type="ORF">FEF09_20235</name>
</gene>
<sequence>MKQTSIDKEIVHTDYTGEGIPESVKNFRPSIYRDGEMYHCILGTDKDTGIFGSGKSAEEAMIEWDKSYQEKKRK</sequence>
<keyword evidence="2" id="KW-1185">Reference proteome</keyword>
<accession>A0A5C6LQB8</accession>
<reference evidence="1 2" key="1">
    <citation type="submission" date="2019-08" db="EMBL/GenBank/DDBJ databases">
        <title>Whole genome sequencing of chitin degrading bacteria Chitinophaga pinensis YS16.</title>
        <authorList>
            <person name="Singh R.P."/>
            <person name="Manchanda G."/>
            <person name="Maurya I.K."/>
            <person name="Joshi N.K."/>
            <person name="Srivastava A.K."/>
        </authorList>
    </citation>
    <scope>NUCLEOTIDE SEQUENCE [LARGE SCALE GENOMIC DNA]</scope>
    <source>
        <strain evidence="1 2">YS-16</strain>
    </source>
</reference>
<organism evidence="1 2">
    <name type="scientific">Chitinophaga pinensis</name>
    <dbReference type="NCBI Taxonomy" id="79329"/>
    <lineage>
        <taxon>Bacteria</taxon>
        <taxon>Pseudomonadati</taxon>
        <taxon>Bacteroidota</taxon>
        <taxon>Chitinophagia</taxon>
        <taxon>Chitinophagales</taxon>
        <taxon>Chitinophagaceae</taxon>
        <taxon>Chitinophaga</taxon>
    </lineage>
</organism>
<evidence type="ECO:0000313" key="1">
    <source>
        <dbReference type="EMBL" id="TWV98756.1"/>
    </source>
</evidence>
<dbReference type="OrthoDB" id="670987at2"/>
<dbReference type="Proteomes" id="UP000318815">
    <property type="component" value="Unassembled WGS sequence"/>
</dbReference>
<comment type="caution">
    <text evidence="1">The sequence shown here is derived from an EMBL/GenBank/DDBJ whole genome shotgun (WGS) entry which is preliminary data.</text>
</comment>
<dbReference type="EMBL" id="VOHS01000024">
    <property type="protein sequence ID" value="TWV98756.1"/>
    <property type="molecule type" value="Genomic_DNA"/>
</dbReference>
<dbReference type="AlphaFoldDB" id="A0A5C6LQB8"/>
<evidence type="ECO:0000313" key="2">
    <source>
        <dbReference type="Proteomes" id="UP000318815"/>
    </source>
</evidence>
<proteinExistence type="predicted"/>
<name>A0A5C6LQB8_9BACT</name>
<protein>
    <submittedName>
        <fullName evidence="1">Uncharacterized protein</fullName>
    </submittedName>
</protein>
<dbReference type="RefSeq" id="WP_146306784.1">
    <property type="nucleotide sequence ID" value="NZ_VOHS01000024.1"/>
</dbReference>